<organism evidence="1">
    <name type="scientific">uncultured Caudovirales phage</name>
    <dbReference type="NCBI Taxonomy" id="2100421"/>
    <lineage>
        <taxon>Viruses</taxon>
        <taxon>Duplodnaviria</taxon>
        <taxon>Heunggongvirae</taxon>
        <taxon>Uroviricota</taxon>
        <taxon>Caudoviricetes</taxon>
        <taxon>Peduoviridae</taxon>
        <taxon>Maltschvirus</taxon>
        <taxon>Maltschvirus maltsch</taxon>
    </lineage>
</organism>
<proteinExistence type="predicted"/>
<dbReference type="EMBL" id="LR796736">
    <property type="protein sequence ID" value="CAB4162757.1"/>
    <property type="molecule type" value="Genomic_DNA"/>
</dbReference>
<name>A0A6J5NUU4_9CAUD</name>
<protein>
    <submittedName>
        <fullName evidence="1">Uncharacterized protein</fullName>
    </submittedName>
</protein>
<sequence>MIASLSSADKSILRQINGADTRTLAAMSDLSIRRVQEIRKDYLDSFMPEDLALTLFHMEMLKRTKEFNKTTLRFKRINKHVTRFSKKELANA</sequence>
<evidence type="ECO:0000313" key="1">
    <source>
        <dbReference type="EMBL" id="CAB4162757.1"/>
    </source>
</evidence>
<gene>
    <name evidence="1" type="ORF">UFOVP785_105</name>
</gene>
<reference evidence="1" key="1">
    <citation type="submission" date="2020-04" db="EMBL/GenBank/DDBJ databases">
        <authorList>
            <person name="Chiriac C."/>
            <person name="Salcher M."/>
            <person name="Ghai R."/>
            <person name="Kavagutti S V."/>
        </authorList>
    </citation>
    <scope>NUCLEOTIDE SEQUENCE</scope>
</reference>
<accession>A0A6J5NUU4</accession>